<evidence type="ECO:0000256" key="2">
    <source>
        <dbReference type="ARBA" id="ARBA00009236"/>
    </source>
</evidence>
<evidence type="ECO:0000256" key="1">
    <source>
        <dbReference type="ARBA" id="ARBA00001933"/>
    </source>
</evidence>
<keyword evidence="11" id="KW-1185">Reference proteome</keyword>
<dbReference type="InterPro" id="IPR024169">
    <property type="entry name" value="SP_NH2Trfase/AEP_transaminase"/>
</dbReference>
<dbReference type="PIRSF" id="PIRSF000524">
    <property type="entry name" value="SPT"/>
    <property type="match status" value="1"/>
</dbReference>
<dbReference type="STRING" id="1071381.G8BS62"/>
<dbReference type="EMBL" id="HE612859">
    <property type="protein sequence ID" value="CCE62683.1"/>
    <property type="molecule type" value="Genomic_DNA"/>
</dbReference>
<dbReference type="Proteomes" id="UP000005666">
    <property type="component" value="Chromosome 4"/>
</dbReference>
<protein>
    <recommendedName>
        <fullName evidence="3">alanine--glyoxylate transaminase</fullName>
        <ecNumber evidence="3">2.6.1.44</ecNumber>
    </recommendedName>
</protein>
<comment type="cofactor">
    <cofactor evidence="1 8">
        <name>pyridoxal 5'-phosphate</name>
        <dbReference type="ChEBI" id="CHEBI:597326"/>
    </cofactor>
</comment>
<dbReference type="AlphaFoldDB" id="G8BS62"/>
<dbReference type="PANTHER" id="PTHR21152">
    <property type="entry name" value="AMINOTRANSFERASE CLASS V"/>
    <property type="match status" value="1"/>
</dbReference>
<evidence type="ECO:0000256" key="7">
    <source>
        <dbReference type="PIRSR" id="PIRSR000524-1"/>
    </source>
</evidence>
<dbReference type="GeneID" id="11534121"/>
<dbReference type="OMA" id="YEWDTPA"/>
<name>G8BS62_TETPH</name>
<dbReference type="eggNOG" id="KOG2862">
    <property type="taxonomic scope" value="Eukaryota"/>
</dbReference>
<evidence type="ECO:0000313" key="11">
    <source>
        <dbReference type="Proteomes" id="UP000005666"/>
    </source>
</evidence>
<keyword evidence="4" id="KW-0032">Aminotransferase</keyword>
<dbReference type="InterPro" id="IPR015424">
    <property type="entry name" value="PyrdxlP-dep_Trfase"/>
</dbReference>
<evidence type="ECO:0000256" key="5">
    <source>
        <dbReference type="ARBA" id="ARBA00022679"/>
    </source>
</evidence>
<evidence type="ECO:0000256" key="8">
    <source>
        <dbReference type="PIRSR" id="PIRSR000524-50"/>
    </source>
</evidence>
<keyword evidence="5" id="KW-0808">Transferase</keyword>
<dbReference type="EC" id="2.6.1.44" evidence="3"/>
<evidence type="ECO:0000313" key="10">
    <source>
        <dbReference type="EMBL" id="CCE62683.1"/>
    </source>
</evidence>
<dbReference type="RefSeq" id="XP_003685117.1">
    <property type="nucleotide sequence ID" value="XM_003685069.1"/>
</dbReference>
<evidence type="ECO:0000259" key="9">
    <source>
        <dbReference type="Pfam" id="PF00266"/>
    </source>
</evidence>
<dbReference type="GO" id="GO:0019265">
    <property type="term" value="P:glycine biosynthetic process, by transamination of glyoxylate"/>
    <property type="evidence" value="ECO:0007669"/>
    <property type="project" value="EnsemblFungi"/>
</dbReference>
<evidence type="ECO:0000256" key="6">
    <source>
        <dbReference type="ARBA" id="ARBA00022898"/>
    </source>
</evidence>
<dbReference type="Gene3D" id="3.90.1150.10">
    <property type="entry name" value="Aspartate Aminotransferase, domain 1"/>
    <property type="match status" value="1"/>
</dbReference>
<dbReference type="KEGG" id="tpf:TPHA_0D00400"/>
<dbReference type="InterPro" id="IPR015422">
    <property type="entry name" value="PyrdxlP-dep_Trfase_small"/>
</dbReference>
<dbReference type="InterPro" id="IPR000192">
    <property type="entry name" value="Aminotrans_V_dom"/>
</dbReference>
<dbReference type="GO" id="GO:0004760">
    <property type="term" value="F:L-serine-pyruvate transaminase activity"/>
    <property type="evidence" value="ECO:0007669"/>
    <property type="project" value="TreeGrafter"/>
</dbReference>
<dbReference type="SUPFAM" id="SSF53383">
    <property type="entry name" value="PLP-dependent transferases"/>
    <property type="match status" value="1"/>
</dbReference>
<evidence type="ECO:0000256" key="4">
    <source>
        <dbReference type="ARBA" id="ARBA00022576"/>
    </source>
</evidence>
<accession>G8BS62</accession>
<organism evidence="10 11">
    <name type="scientific">Tetrapisispora phaffii (strain ATCC 24235 / CBS 4417 / NBRC 1672 / NRRL Y-8282 / UCD 70-5)</name>
    <name type="common">Yeast</name>
    <name type="synonym">Fabospora phaffii</name>
    <dbReference type="NCBI Taxonomy" id="1071381"/>
    <lineage>
        <taxon>Eukaryota</taxon>
        <taxon>Fungi</taxon>
        <taxon>Dikarya</taxon>
        <taxon>Ascomycota</taxon>
        <taxon>Saccharomycotina</taxon>
        <taxon>Saccharomycetes</taxon>
        <taxon>Saccharomycetales</taxon>
        <taxon>Saccharomycetaceae</taxon>
        <taxon>Tetrapisispora</taxon>
    </lineage>
</organism>
<dbReference type="GO" id="GO:0005777">
    <property type="term" value="C:peroxisome"/>
    <property type="evidence" value="ECO:0007669"/>
    <property type="project" value="TreeGrafter"/>
</dbReference>
<evidence type="ECO:0000256" key="3">
    <source>
        <dbReference type="ARBA" id="ARBA00013049"/>
    </source>
</evidence>
<dbReference type="Pfam" id="PF00266">
    <property type="entry name" value="Aminotran_5"/>
    <property type="match status" value="1"/>
</dbReference>
<feature type="domain" description="Aminotransferase class V" evidence="9">
    <location>
        <begin position="62"/>
        <end position="352"/>
    </location>
</feature>
<dbReference type="HOGENOM" id="CLU_027686_5_2_1"/>
<comment type="similarity">
    <text evidence="2">Belongs to the class-V pyridoxal-phosphate-dependent aminotransferase family.</text>
</comment>
<proteinExistence type="inferred from homology"/>
<feature type="binding site" evidence="7">
    <location>
        <position position="361"/>
    </location>
    <ligand>
        <name>substrate</name>
    </ligand>
</feature>
<sequence>MLNSVKKIYNKLTYNELVAEKVILIPGPVELSAKVKESQTLAIMVPTDPRFVLTFQRVLRNTRKLFNSENQNAQPFVMSGSGTLGWDVVGANVIRKNDKVLMLNIGYFSSSFTKTLQLYGAEVKELAAQVGETVPLQTIKEELSKTDYKVLCITQVDTSTAVLSDVEGISKIAKEVSPDTLIIVDGVCSIGCETLKFDEWNIDFCLTASQKAIGATPGLLICMASERFLKESFSKRASGMFTSLENWYPIVKGYENGETKYFATLNIPLICTLDVALQEIFAYPGGLEGRIEATRKTSERLHSMLCNELGLKLVPKDTNSTAHGVSVVYHDDPQSIISYLNNNGVIITGGLHKDIKSKCFRVGHMGYSACDPTSGHMRQLTTLIRQTKNLPPQQHLK</sequence>
<feature type="modified residue" description="N6-(pyridoxal phosphate)lysine" evidence="8">
    <location>
        <position position="211"/>
    </location>
</feature>
<dbReference type="PANTHER" id="PTHR21152:SF24">
    <property type="entry name" value="ALANINE--GLYOXYLATE AMINOTRANSFERASE 1"/>
    <property type="match status" value="1"/>
</dbReference>
<dbReference type="InterPro" id="IPR015421">
    <property type="entry name" value="PyrdxlP-dep_Trfase_major"/>
</dbReference>
<keyword evidence="6 8" id="KW-0663">Pyridoxal phosphate</keyword>
<gene>
    <name evidence="10" type="primary">TPHA0D00400</name>
    <name evidence="10" type="ordered locus">TPHA_0D00400</name>
</gene>
<dbReference type="GO" id="GO:0008453">
    <property type="term" value="F:alanine-glyoxylate transaminase activity"/>
    <property type="evidence" value="ECO:0007669"/>
    <property type="project" value="UniProtKB-EC"/>
</dbReference>
<dbReference type="Gene3D" id="3.40.640.10">
    <property type="entry name" value="Type I PLP-dependent aspartate aminotransferase-like (Major domain)"/>
    <property type="match status" value="1"/>
</dbReference>
<dbReference type="OrthoDB" id="7403325at2759"/>
<reference evidence="10 11" key="1">
    <citation type="journal article" date="2011" name="Proc. Natl. Acad. Sci. U.S.A.">
        <title>Evolutionary erosion of yeast sex chromosomes by mating-type switching accidents.</title>
        <authorList>
            <person name="Gordon J.L."/>
            <person name="Armisen D."/>
            <person name="Proux-Wera E."/>
            <person name="Oheigeartaigh S.S."/>
            <person name="Byrne K.P."/>
            <person name="Wolfe K.H."/>
        </authorList>
    </citation>
    <scope>NUCLEOTIDE SEQUENCE [LARGE SCALE GENOMIC DNA]</scope>
    <source>
        <strain evidence="11">ATCC 24235 / CBS 4417 / NBRC 1672 / NRRL Y-8282 / UCD 70-5</strain>
    </source>
</reference>